<keyword evidence="3" id="KW-1185">Reference proteome</keyword>
<name>A0A4Z1I4W5_9HELO</name>
<proteinExistence type="predicted"/>
<feature type="transmembrane region" description="Helical" evidence="1">
    <location>
        <begin position="48"/>
        <end position="72"/>
    </location>
</feature>
<feature type="transmembrane region" description="Helical" evidence="1">
    <location>
        <begin position="12"/>
        <end position="36"/>
    </location>
</feature>
<dbReference type="AlphaFoldDB" id="A0A4Z1I4W5"/>
<reference evidence="2 3" key="1">
    <citation type="submission" date="2017-12" db="EMBL/GenBank/DDBJ databases">
        <title>Comparative genomics of Botrytis spp.</title>
        <authorList>
            <person name="Valero-Jimenez C.A."/>
            <person name="Tapia P."/>
            <person name="Veloso J."/>
            <person name="Silva-Moreno E."/>
            <person name="Staats M."/>
            <person name="Valdes J.H."/>
            <person name="Van Kan J.A.L."/>
        </authorList>
    </citation>
    <scope>NUCLEOTIDE SEQUENCE [LARGE SCALE GENOMIC DNA]</scope>
    <source>
        <strain evidence="2 3">MUCL11595</strain>
    </source>
</reference>
<keyword evidence="1" id="KW-0472">Membrane</keyword>
<dbReference type="Proteomes" id="UP000297527">
    <property type="component" value="Unassembled WGS sequence"/>
</dbReference>
<gene>
    <name evidence="2" type="ORF">BCON_0075g00280</name>
</gene>
<comment type="caution">
    <text evidence="2">The sequence shown here is derived from an EMBL/GenBank/DDBJ whole genome shotgun (WGS) entry which is preliminary data.</text>
</comment>
<dbReference type="OrthoDB" id="3535030at2759"/>
<evidence type="ECO:0000313" key="3">
    <source>
        <dbReference type="Proteomes" id="UP000297527"/>
    </source>
</evidence>
<accession>A0A4Z1I4W5</accession>
<evidence type="ECO:0000313" key="2">
    <source>
        <dbReference type="EMBL" id="TGO56638.1"/>
    </source>
</evidence>
<organism evidence="2 3">
    <name type="scientific">Botryotinia convoluta</name>
    <dbReference type="NCBI Taxonomy" id="54673"/>
    <lineage>
        <taxon>Eukaryota</taxon>
        <taxon>Fungi</taxon>
        <taxon>Dikarya</taxon>
        <taxon>Ascomycota</taxon>
        <taxon>Pezizomycotina</taxon>
        <taxon>Leotiomycetes</taxon>
        <taxon>Helotiales</taxon>
        <taxon>Sclerotiniaceae</taxon>
        <taxon>Botryotinia</taxon>
    </lineage>
</organism>
<sequence>MSESSIHKSAVVVSAFVVAFLFAFILLVVFIATDIIHIPYVSHGLDSLFSWMTVILSPIYPFWAPLTLGVSIKLCRHKAFPKQREWITSSILICTSHLGRVIVDIMQALGFFDKVCSLRNCWHEYIQMCLIAVVIIGEVVGIPWDANIAQTWVDKLAVESEDLAAKETAINDEDGVEKGLVDQAAEEVTYLDSENPRLHGKQISVETIELHGTKAVELPVDEALTQSDEDTKYTHDARYILV</sequence>
<evidence type="ECO:0000256" key="1">
    <source>
        <dbReference type="SAM" id="Phobius"/>
    </source>
</evidence>
<dbReference type="EMBL" id="PQXN01000075">
    <property type="protein sequence ID" value="TGO56638.1"/>
    <property type="molecule type" value="Genomic_DNA"/>
</dbReference>
<keyword evidence="1" id="KW-1133">Transmembrane helix</keyword>
<keyword evidence="1" id="KW-0812">Transmembrane</keyword>
<protein>
    <submittedName>
        <fullName evidence="2">Uncharacterized protein</fullName>
    </submittedName>
</protein>